<dbReference type="SMART" id="SM00100">
    <property type="entry name" value="cNMP"/>
    <property type="match status" value="1"/>
</dbReference>
<dbReference type="InterPro" id="IPR000014">
    <property type="entry name" value="PAS"/>
</dbReference>
<dbReference type="KEGG" id="hro:HELRODRAFT_157793"/>
<dbReference type="InterPro" id="IPR000700">
    <property type="entry name" value="PAS-assoc_C"/>
</dbReference>
<comment type="subcellular location">
    <subcellularLocation>
        <location evidence="1">Membrane</location>
        <topology evidence="1">Multi-pass membrane protein</topology>
    </subcellularLocation>
</comment>
<evidence type="ECO:0000256" key="9">
    <source>
        <dbReference type="ARBA" id="ARBA00022989"/>
    </source>
</evidence>
<dbReference type="Pfam" id="PF00520">
    <property type="entry name" value="Ion_trans"/>
    <property type="match status" value="1"/>
</dbReference>
<feature type="transmembrane region" description="Helical" evidence="14">
    <location>
        <begin position="211"/>
        <end position="231"/>
    </location>
</feature>
<keyword evidence="10" id="KW-0406">Ion transport</keyword>
<reference evidence="19" key="1">
    <citation type="submission" date="2012-12" db="EMBL/GenBank/DDBJ databases">
        <authorList>
            <person name="Hellsten U."/>
            <person name="Grimwood J."/>
            <person name="Chapman J.A."/>
            <person name="Shapiro H."/>
            <person name="Aerts A."/>
            <person name="Otillar R.P."/>
            <person name="Terry A.Y."/>
            <person name="Boore J.L."/>
            <person name="Simakov O."/>
            <person name="Marletaz F."/>
            <person name="Cho S.-J."/>
            <person name="Edsinger-Gonzales E."/>
            <person name="Havlak P."/>
            <person name="Kuo D.-H."/>
            <person name="Larsson T."/>
            <person name="Lv J."/>
            <person name="Arendt D."/>
            <person name="Savage R."/>
            <person name="Osoegawa K."/>
            <person name="de Jong P."/>
            <person name="Lindberg D.R."/>
            <person name="Seaver E.C."/>
            <person name="Weisblat D.A."/>
            <person name="Putnam N.H."/>
            <person name="Grigoriev I.V."/>
            <person name="Rokhsar D.S."/>
        </authorList>
    </citation>
    <scope>NUCLEOTIDE SEQUENCE</scope>
</reference>
<proteinExistence type="predicted"/>
<evidence type="ECO:0000256" key="5">
    <source>
        <dbReference type="ARBA" id="ARBA00022692"/>
    </source>
</evidence>
<reference evidence="18" key="3">
    <citation type="submission" date="2015-06" db="UniProtKB">
        <authorList>
            <consortium name="EnsemblMetazoa"/>
        </authorList>
    </citation>
    <scope>IDENTIFICATION</scope>
</reference>
<dbReference type="InterPro" id="IPR003938">
    <property type="entry name" value="K_chnl_volt-dep_EAG/ELK/ERG"/>
</dbReference>
<dbReference type="InterPro" id="IPR014710">
    <property type="entry name" value="RmlC-like_jellyroll"/>
</dbReference>
<dbReference type="Pfam" id="PF13426">
    <property type="entry name" value="PAS_9"/>
    <property type="match status" value="1"/>
</dbReference>
<evidence type="ECO:0000256" key="13">
    <source>
        <dbReference type="ARBA" id="ARBA00023303"/>
    </source>
</evidence>
<evidence type="ECO:0000256" key="1">
    <source>
        <dbReference type="ARBA" id="ARBA00004141"/>
    </source>
</evidence>
<evidence type="ECO:0000256" key="4">
    <source>
        <dbReference type="ARBA" id="ARBA00022553"/>
    </source>
</evidence>
<evidence type="ECO:0000256" key="7">
    <source>
        <dbReference type="ARBA" id="ARBA00022882"/>
    </source>
</evidence>
<dbReference type="PRINTS" id="PR01464">
    <property type="entry name" value="EAGCHANNEL"/>
</dbReference>
<dbReference type="HOGENOM" id="CLU_005746_3_2_1"/>
<evidence type="ECO:0000313" key="19">
    <source>
        <dbReference type="Proteomes" id="UP000015101"/>
    </source>
</evidence>
<dbReference type="FunFam" id="2.60.120.10:FF:000222">
    <property type="entry name" value="Predicted protein"/>
    <property type="match status" value="1"/>
</dbReference>
<dbReference type="PANTHER" id="PTHR10217:SF435">
    <property type="entry name" value="POTASSIUM VOLTAGE-GATED CHANNEL PROTEIN EAG"/>
    <property type="match status" value="1"/>
</dbReference>
<evidence type="ECO:0000313" key="17">
    <source>
        <dbReference type="EMBL" id="ESN93850.1"/>
    </source>
</evidence>
<dbReference type="PRINTS" id="PR01463">
    <property type="entry name" value="EAGCHANLFMLY"/>
</dbReference>
<dbReference type="GO" id="GO:0005886">
    <property type="term" value="C:plasma membrane"/>
    <property type="evidence" value="ECO:0000318"/>
    <property type="project" value="GO_Central"/>
</dbReference>
<dbReference type="Gene3D" id="2.60.120.10">
    <property type="entry name" value="Jelly Rolls"/>
    <property type="match status" value="1"/>
</dbReference>
<dbReference type="InterPro" id="IPR005821">
    <property type="entry name" value="Ion_trans_dom"/>
</dbReference>
<dbReference type="PANTHER" id="PTHR10217">
    <property type="entry name" value="VOLTAGE AND LIGAND GATED POTASSIUM CHANNEL"/>
    <property type="match status" value="1"/>
</dbReference>
<keyword evidence="2" id="KW-0813">Transport</keyword>
<dbReference type="CTD" id="20197759"/>
<evidence type="ECO:0000256" key="12">
    <source>
        <dbReference type="ARBA" id="ARBA00023180"/>
    </source>
</evidence>
<feature type="domain" description="PAC" evidence="16">
    <location>
        <begin position="92"/>
        <end position="144"/>
    </location>
</feature>
<dbReference type="InParanoid" id="T1EMF9"/>
<dbReference type="CDD" id="cd00038">
    <property type="entry name" value="CAP_ED"/>
    <property type="match status" value="1"/>
</dbReference>
<name>T1EMF9_HELRO</name>
<keyword evidence="4" id="KW-0597">Phosphoprotein</keyword>
<dbReference type="Gene3D" id="3.30.450.20">
    <property type="entry name" value="PAS domain"/>
    <property type="match status" value="1"/>
</dbReference>
<dbReference type="STRING" id="6412.T1EMF9"/>
<sequence>MPSRRCLVAPQNTFVEHVSKLCYTQNSTFLVANARIFDNPIVYVSDCFCELTGFSKFELLQKSSSLTWMHGELTSAESIHRYKQILESGVSDQVEMLLYRKSAKPTWLSLRVVPIKSEKSSIILLLIIVKDVTILKQHVETDNANAGLSKLARFATLMTRLKTLQPQLSATTTAITIDNNITPIPTYKQEPPVTPPNIILHYSFFKTTWDWIILILTVYTCILTPYSATFYNSRNPKMLVLTIFDNLIDVIFALDILLTFHVTLVGPSGEVISDYNIIRKTYLKSWFIVDLIACLPYDFISVLSTNDDYIDIVNELSLARMLRISRVARYLDSYVEYGASVLVLLIALFVLVAHWFACIWYSIGYSESVKGMKNSWLQLLGESIHMNFTLVNVWAGGPDEMMSYMSAFYFTLSSMTTIGFGNISASTDAEKIFACTMMIFGSLLYATIFGNVATIIQQMNSTSGRYHEMLKNVNEFMALHGIPDELSERIIDFIVSTWSITRGIDAENVLSYCPADMRADICVHLNRKVFFEQSAFRLASEGCLRALAIHFKLSHWAPGNMLFHQGESLESLCFIASGTLEVVQDDEIVAVLSAGDSLGDIFWREETIGLCSANVRALTYCNLHIIDRNSLLEVLRFYQSFANSFARNLKLTYNLRKRVRNIAFIYLFHLIIK</sequence>
<dbReference type="Gene3D" id="1.10.1200.260">
    <property type="match status" value="1"/>
</dbReference>
<dbReference type="NCBIfam" id="TIGR00229">
    <property type="entry name" value="sensory_box"/>
    <property type="match status" value="1"/>
</dbReference>
<dbReference type="OrthoDB" id="447251at2759"/>
<evidence type="ECO:0000256" key="11">
    <source>
        <dbReference type="ARBA" id="ARBA00023136"/>
    </source>
</evidence>
<evidence type="ECO:0000256" key="2">
    <source>
        <dbReference type="ARBA" id="ARBA00022448"/>
    </source>
</evidence>
<dbReference type="OMA" id="AQIVQWP"/>
<dbReference type="EMBL" id="AMQM01007221">
    <property type="status" value="NOT_ANNOTATED_CDS"/>
    <property type="molecule type" value="Genomic_DNA"/>
</dbReference>
<dbReference type="AlphaFoldDB" id="T1EMF9"/>
<dbReference type="InterPro" id="IPR035965">
    <property type="entry name" value="PAS-like_dom_sf"/>
</dbReference>
<dbReference type="GO" id="GO:0042391">
    <property type="term" value="P:regulation of membrane potential"/>
    <property type="evidence" value="ECO:0000318"/>
    <property type="project" value="GO_Central"/>
</dbReference>
<evidence type="ECO:0000259" key="16">
    <source>
        <dbReference type="PROSITE" id="PS50113"/>
    </source>
</evidence>
<dbReference type="RefSeq" id="XP_009028058.1">
    <property type="nucleotide sequence ID" value="XM_009029810.1"/>
</dbReference>
<evidence type="ECO:0000256" key="6">
    <source>
        <dbReference type="ARBA" id="ARBA00022826"/>
    </source>
</evidence>
<gene>
    <name evidence="18" type="primary">20197759</name>
    <name evidence="17" type="ORF">HELRODRAFT_157793</name>
</gene>
<keyword evidence="12" id="KW-0325">Glycoprotein</keyword>
<dbReference type="InterPro" id="IPR003949">
    <property type="entry name" value="K_chnl_volt-dep_EAG"/>
</dbReference>
<keyword evidence="7" id="KW-0851">Voltage-gated channel</keyword>
<organism evidence="18 19">
    <name type="scientific">Helobdella robusta</name>
    <name type="common">Californian leech</name>
    <dbReference type="NCBI Taxonomy" id="6412"/>
    <lineage>
        <taxon>Eukaryota</taxon>
        <taxon>Metazoa</taxon>
        <taxon>Spiralia</taxon>
        <taxon>Lophotrochozoa</taxon>
        <taxon>Annelida</taxon>
        <taxon>Clitellata</taxon>
        <taxon>Hirudinea</taxon>
        <taxon>Rhynchobdellida</taxon>
        <taxon>Glossiphoniidae</taxon>
        <taxon>Helobdella</taxon>
    </lineage>
</organism>
<evidence type="ECO:0000256" key="10">
    <source>
        <dbReference type="ARBA" id="ARBA00023065"/>
    </source>
</evidence>
<dbReference type="EMBL" id="KB097587">
    <property type="protein sequence ID" value="ESN93850.1"/>
    <property type="molecule type" value="Genomic_DNA"/>
</dbReference>
<feature type="transmembrane region" description="Helical" evidence="14">
    <location>
        <begin position="337"/>
        <end position="363"/>
    </location>
</feature>
<feature type="transmembrane region" description="Helical" evidence="14">
    <location>
        <begin position="401"/>
        <end position="420"/>
    </location>
</feature>
<evidence type="ECO:0008006" key="20">
    <source>
        <dbReference type="Google" id="ProtNLM"/>
    </source>
</evidence>
<dbReference type="InterPro" id="IPR050818">
    <property type="entry name" value="KCNH_animal-type"/>
</dbReference>
<evidence type="ECO:0000256" key="8">
    <source>
        <dbReference type="ARBA" id="ARBA00022958"/>
    </source>
</evidence>
<keyword evidence="11 14" id="KW-0472">Membrane</keyword>
<dbReference type="SUPFAM" id="SSF81324">
    <property type="entry name" value="Voltage-gated potassium channels"/>
    <property type="match status" value="1"/>
</dbReference>
<dbReference type="GO" id="GO:0071805">
    <property type="term" value="P:potassium ion transmembrane transport"/>
    <property type="evidence" value="ECO:0000318"/>
    <property type="project" value="GO_Central"/>
</dbReference>
<protein>
    <recommendedName>
        <fullName evidence="20">Cyclic nucleotide-binding domain-containing protein</fullName>
    </recommendedName>
</protein>
<dbReference type="FunFam" id="1.10.1200.260:FF:000003">
    <property type="entry name" value="Potassium voltage-gated channel subfamily H member 1"/>
    <property type="match status" value="1"/>
</dbReference>
<evidence type="ECO:0000256" key="14">
    <source>
        <dbReference type="SAM" id="Phobius"/>
    </source>
</evidence>
<dbReference type="FunFam" id="1.10.287.70:FF:000123">
    <property type="entry name" value="Potassium channel KAT3"/>
    <property type="match status" value="1"/>
</dbReference>
<keyword evidence="5 14" id="KW-0812">Transmembrane</keyword>
<keyword evidence="9 14" id="KW-1133">Transmembrane helix</keyword>
<accession>T1EMF9</accession>
<dbReference type="GO" id="GO:0005249">
    <property type="term" value="F:voltage-gated potassium channel activity"/>
    <property type="evidence" value="ECO:0000318"/>
    <property type="project" value="GO_Central"/>
</dbReference>
<dbReference type="Proteomes" id="UP000015101">
    <property type="component" value="Unassembled WGS sequence"/>
</dbReference>
<dbReference type="CDD" id="cd00130">
    <property type="entry name" value="PAS"/>
    <property type="match status" value="1"/>
</dbReference>
<feature type="transmembrane region" description="Helical" evidence="14">
    <location>
        <begin position="432"/>
        <end position="456"/>
    </location>
</feature>
<dbReference type="PROSITE" id="PS50113">
    <property type="entry name" value="PAC"/>
    <property type="match status" value="1"/>
</dbReference>
<feature type="domain" description="Cyclic nucleotide-binding" evidence="15">
    <location>
        <begin position="535"/>
        <end position="635"/>
    </location>
</feature>
<keyword evidence="19" id="KW-1185">Reference proteome</keyword>
<dbReference type="GO" id="GO:0008076">
    <property type="term" value="C:voltage-gated potassium channel complex"/>
    <property type="evidence" value="ECO:0000318"/>
    <property type="project" value="GO_Central"/>
</dbReference>
<dbReference type="Gene3D" id="1.10.287.70">
    <property type="match status" value="1"/>
</dbReference>
<keyword evidence="13" id="KW-0407">Ion channel</keyword>
<evidence type="ECO:0000259" key="15">
    <source>
        <dbReference type="PROSITE" id="PS50042"/>
    </source>
</evidence>
<evidence type="ECO:0000313" key="18">
    <source>
        <dbReference type="EnsemblMetazoa" id="HelroP157793"/>
    </source>
</evidence>
<dbReference type="SUPFAM" id="SSF51206">
    <property type="entry name" value="cAMP-binding domain-like"/>
    <property type="match status" value="1"/>
</dbReference>
<reference evidence="17 19" key="2">
    <citation type="journal article" date="2013" name="Nature">
        <title>Insights into bilaterian evolution from three spiralian genomes.</title>
        <authorList>
            <person name="Simakov O."/>
            <person name="Marletaz F."/>
            <person name="Cho S.J."/>
            <person name="Edsinger-Gonzales E."/>
            <person name="Havlak P."/>
            <person name="Hellsten U."/>
            <person name="Kuo D.H."/>
            <person name="Larsson T."/>
            <person name="Lv J."/>
            <person name="Arendt D."/>
            <person name="Savage R."/>
            <person name="Osoegawa K."/>
            <person name="de Jong P."/>
            <person name="Grimwood J."/>
            <person name="Chapman J.A."/>
            <person name="Shapiro H."/>
            <person name="Aerts A."/>
            <person name="Otillar R.P."/>
            <person name="Terry A.Y."/>
            <person name="Boore J.L."/>
            <person name="Grigoriev I.V."/>
            <person name="Lindberg D.R."/>
            <person name="Seaver E.C."/>
            <person name="Weisblat D.A."/>
            <person name="Putnam N.H."/>
            <person name="Rokhsar D.S."/>
        </authorList>
    </citation>
    <scope>NUCLEOTIDE SEQUENCE</scope>
</reference>
<evidence type="ECO:0000256" key="3">
    <source>
        <dbReference type="ARBA" id="ARBA00022538"/>
    </source>
</evidence>
<dbReference type="eggNOG" id="KOG0501">
    <property type="taxonomic scope" value="Eukaryota"/>
</dbReference>
<keyword evidence="6" id="KW-0631">Potassium channel</keyword>
<keyword evidence="8" id="KW-0630">Potassium</keyword>
<keyword evidence="3" id="KW-0633">Potassium transport</keyword>
<dbReference type="EnsemblMetazoa" id="HelroT157793">
    <property type="protein sequence ID" value="HelroP157793"/>
    <property type="gene ID" value="HelroG157793"/>
</dbReference>
<dbReference type="GeneID" id="20197759"/>
<dbReference type="SUPFAM" id="SSF55785">
    <property type="entry name" value="PYP-like sensor domain (PAS domain)"/>
    <property type="match status" value="1"/>
</dbReference>
<dbReference type="InterPro" id="IPR000595">
    <property type="entry name" value="cNMP-bd_dom"/>
</dbReference>
<dbReference type="PROSITE" id="PS50042">
    <property type="entry name" value="CNMP_BINDING_3"/>
    <property type="match status" value="1"/>
</dbReference>
<dbReference type="Pfam" id="PF00027">
    <property type="entry name" value="cNMP_binding"/>
    <property type="match status" value="1"/>
</dbReference>
<dbReference type="InterPro" id="IPR018490">
    <property type="entry name" value="cNMP-bd_dom_sf"/>
</dbReference>